<dbReference type="Gene3D" id="3.40.50.720">
    <property type="entry name" value="NAD(P)-binding Rossmann-like Domain"/>
    <property type="match status" value="1"/>
</dbReference>
<dbReference type="NCBIfam" id="NF005559">
    <property type="entry name" value="PRK07231.1"/>
    <property type="match status" value="1"/>
</dbReference>
<dbReference type="GO" id="GO:0016491">
    <property type="term" value="F:oxidoreductase activity"/>
    <property type="evidence" value="ECO:0007669"/>
    <property type="project" value="UniProtKB-KW"/>
</dbReference>
<dbReference type="PANTHER" id="PTHR43639:SF1">
    <property type="entry name" value="SHORT-CHAIN DEHYDROGENASE_REDUCTASE FAMILY PROTEIN"/>
    <property type="match status" value="1"/>
</dbReference>
<sequence length="261" mass="28067">MRLKDKVAIVTGSGQGIGEEIAKTFGREGAKIVIAEINEETGSKVSDDLMSSGVEAVFVKTDVSDEQSVKEMVQVAVKHFDGIDILVNNAAIAVRKSVVDTSLEEWQKVIGVNLTGPFLCSKYTLPEITKRGGGSVINIGSWHADKTITRFASYPAAKGGLLALTRQMALDEGPHKIRVNAVCPSMVDTPLERQTFSSLPDPDKAYEQALDFQPMGRIGTVEDIANACLFFASDESVYVSGQSLVVDGAAINKIARPLMFD</sequence>
<evidence type="ECO:0000256" key="2">
    <source>
        <dbReference type="ARBA" id="ARBA00011881"/>
    </source>
</evidence>
<evidence type="ECO:0000313" key="4">
    <source>
        <dbReference type="EMBL" id="ASN06520.1"/>
    </source>
</evidence>
<accession>A0A221MFY2</accession>
<evidence type="ECO:0000256" key="3">
    <source>
        <dbReference type="ARBA" id="ARBA00023002"/>
    </source>
</evidence>
<keyword evidence="5" id="KW-1185">Reference proteome</keyword>
<dbReference type="PROSITE" id="PS00061">
    <property type="entry name" value="ADH_SHORT"/>
    <property type="match status" value="1"/>
</dbReference>
<organism evidence="4 5">
    <name type="scientific">Virgibacillus necropolis</name>
    <dbReference type="NCBI Taxonomy" id="163877"/>
    <lineage>
        <taxon>Bacteria</taxon>
        <taxon>Bacillati</taxon>
        <taxon>Bacillota</taxon>
        <taxon>Bacilli</taxon>
        <taxon>Bacillales</taxon>
        <taxon>Bacillaceae</taxon>
        <taxon>Virgibacillus</taxon>
    </lineage>
</organism>
<protein>
    <submittedName>
        <fullName evidence="4">3-ketoacyl-ACP reductase</fullName>
    </submittedName>
</protein>
<gene>
    <name evidence="4" type="ORF">CFK40_16600</name>
</gene>
<dbReference type="PANTHER" id="PTHR43639">
    <property type="entry name" value="OXIDOREDUCTASE, SHORT-CHAIN DEHYDROGENASE/REDUCTASE FAMILY (AFU_ORTHOLOGUE AFUA_5G02870)"/>
    <property type="match status" value="1"/>
</dbReference>
<dbReference type="FunFam" id="3.40.50.720:FF:000084">
    <property type="entry name" value="Short-chain dehydrogenase reductase"/>
    <property type="match status" value="1"/>
</dbReference>
<dbReference type="KEGG" id="vne:CFK40_16600"/>
<dbReference type="CDD" id="cd05233">
    <property type="entry name" value="SDR_c"/>
    <property type="match status" value="1"/>
</dbReference>
<dbReference type="InterPro" id="IPR002347">
    <property type="entry name" value="SDR_fam"/>
</dbReference>
<name>A0A221MFY2_9BACI</name>
<proteinExistence type="inferred from homology"/>
<dbReference type="Pfam" id="PF13561">
    <property type="entry name" value="adh_short_C2"/>
    <property type="match status" value="1"/>
</dbReference>
<comment type="subunit">
    <text evidence="2">Homotetramer.</text>
</comment>
<dbReference type="PRINTS" id="PR00080">
    <property type="entry name" value="SDRFAMILY"/>
</dbReference>
<reference evidence="4 5" key="1">
    <citation type="journal article" date="2003" name="Int. J. Syst. Evol. Microbiol.">
        <title>Virgibacillus carmonensis sp. nov., Virgibacillus necropolis sp. nov. and Virgibacillus picturae sp. nov., three novel species isolated from deteriorated mural paintings, transfer of the species of the genus salibacillus to Virgibacillus, as Virgibacillus marismortui comb. nov. and Virgibacillus salexigens comb. nov., and emended description of the genus Virgibacillus.</title>
        <authorList>
            <person name="Heyrman J."/>
            <person name="Logan N.A."/>
            <person name="Busse H.J."/>
            <person name="Balcaen A."/>
            <person name="Lebbe L."/>
            <person name="Rodriguez-Diaz M."/>
            <person name="Swings J."/>
            <person name="De Vos P."/>
        </authorList>
    </citation>
    <scope>NUCLEOTIDE SEQUENCE [LARGE SCALE GENOMIC DNA]</scope>
    <source>
        <strain evidence="4 5">LMG 19488</strain>
    </source>
</reference>
<keyword evidence="3" id="KW-0560">Oxidoreductase</keyword>
<dbReference type="InterPro" id="IPR020904">
    <property type="entry name" value="Sc_DH/Rdtase_CS"/>
</dbReference>
<dbReference type="InterPro" id="IPR036291">
    <property type="entry name" value="NAD(P)-bd_dom_sf"/>
</dbReference>
<dbReference type="Proteomes" id="UP000204391">
    <property type="component" value="Chromosome"/>
</dbReference>
<dbReference type="SUPFAM" id="SSF51735">
    <property type="entry name" value="NAD(P)-binding Rossmann-fold domains"/>
    <property type="match status" value="1"/>
</dbReference>
<dbReference type="PRINTS" id="PR00081">
    <property type="entry name" value="GDHRDH"/>
</dbReference>
<evidence type="ECO:0000313" key="5">
    <source>
        <dbReference type="Proteomes" id="UP000204391"/>
    </source>
</evidence>
<dbReference type="OrthoDB" id="9803333at2"/>
<evidence type="ECO:0000256" key="1">
    <source>
        <dbReference type="ARBA" id="ARBA00006484"/>
    </source>
</evidence>
<dbReference type="EMBL" id="CP022437">
    <property type="protein sequence ID" value="ASN06520.1"/>
    <property type="molecule type" value="Genomic_DNA"/>
</dbReference>
<dbReference type="AlphaFoldDB" id="A0A221MFY2"/>
<comment type="similarity">
    <text evidence="1">Belongs to the short-chain dehydrogenases/reductases (SDR) family.</text>
</comment>
<dbReference type="GO" id="GO:0008206">
    <property type="term" value="P:bile acid metabolic process"/>
    <property type="evidence" value="ECO:0007669"/>
    <property type="project" value="UniProtKB-ARBA"/>
</dbReference>